<dbReference type="Proteomes" id="UP001500957">
    <property type="component" value="Unassembled WGS sequence"/>
</dbReference>
<keyword evidence="2" id="KW-1185">Reference proteome</keyword>
<accession>A0ABN1H3X8</accession>
<reference evidence="1 2" key="1">
    <citation type="journal article" date="2019" name="Int. J. Syst. Evol. Microbiol.">
        <title>The Global Catalogue of Microorganisms (GCM) 10K type strain sequencing project: providing services to taxonomists for standard genome sequencing and annotation.</title>
        <authorList>
            <consortium name="The Broad Institute Genomics Platform"/>
            <consortium name="The Broad Institute Genome Sequencing Center for Infectious Disease"/>
            <person name="Wu L."/>
            <person name="Ma J."/>
        </authorList>
    </citation>
    <scope>NUCLEOTIDE SEQUENCE [LARGE SCALE GENOMIC DNA]</scope>
    <source>
        <strain evidence="1 2">JCM 10671</strain>
    </source>
</reference>
<organism evidence="1 2">
    <name type="scientific">Sporichthya brevicatena</name>
    <dbReference type="NCBI Taxonomy" id="171442"/>
    <lineage>
        <taxon>Bacteria</taxon>
        <taxon>Bacillati</taxon>
        <taxon>Actinomycetota</taxon>
        <taxon>Actinomycetes</taxon>
        <taxon>Sporichthyales</taxon>
        <taxon>Sporichthyaceae</taxon>
        <taxon>Sporichthya</taxon>
    </lineage>
</organism>
<evidence type="ECO:0000313" key="1">
    <source>
        <dbReference type="EMBL" id="GAA0628358.1"/>
    </source>
</evidence>
<gene>
    <name evidence="1" type="ORF">GCM10009547_35010</name>
</gene>
<evidence type="ECO:0000313" key="2">
    <source>
        <dbReference type="Proteomes" id="UP001500957"/>
    </source>
</evidence>
<dbReference type="EMBL" id="BAAAHE010000031">
    <property type="protein sequence ID" value="GAA0628358.1"/>
    <property type="molecule type" value="Genomic_DNA"/>
</dbReference>
<name>A0ABN1H3X8_9ACTN</name>
<sequence>MYEIWLGRDSEEMITTGETPAEALAALDSIADATERQLAANGEGATEFALYLVVREAATGEVAAMFCSLGRARSS</sequence>
<proteinExistence type="predicted"/>
<protein>
    <submittedName>
        <fullName evidence="1">Uncharacterized protein</fullName>
    </submittedName>
</protein>
<comment type="caution">
    <text evidence="1">The sequence shown here is derived from an EMBL/GenBank/DDBJ whole genome shotgun (WGS) entry which is preliminary data.</text>
</comment>
<dbReference type="RefSeq" id="WP_344607110.1">
    <property type="nucleotide sequence ID" value="NZ_BAAAHE010000031.1"/>
</dbReference>